<dbReference type="EMBL" id="CP007151">
    <property type="protein sequence ID" value="AHI30188.1"/>
    <property type="molecule type" value="Genomic_DNA"/>
</dbReference>
<proteinExistence type="predicted"/>
<feature type="domain" description="Adenylyl/Guanylyl and SMODS C-terminal sensor" evidence="1">
    <location>
        <begin position="78"/>
        <end position="210"/>
    </location>
</feature>
<dbReference type="Proteomes" id="UP000061489">
    <property type="component" value="Chromosome"/>
</dbReference>
<evidence type="ECO:0000313" key="2">
    <source>
        <dbReference type="EMBL" id="AHI30188.1"/>
    </source>
</evidence>
<dbReference type="KEGG" id="msx:AU14_14820"/>
<protein>
    <recommendedName>
        <fullName evidence="1">Adenylyl/Guanylyl and SMODS C-terminal sensor domain-containing protein</fullName>
    </recommendedName>
</protein>
<evidence type="ECO:0000259" key="1">
    <source>
        <dbReference type="Pfam" id="PF18134"/>
    </source>
</evidence>
<reference evidence="2 3" key="1">
    <citation type="journal article" date="2014" name="Genome Announc.">
        <title>Draft Genome Sequences of Marinobacter similis A3d10T and Marinobacter salarius R9SW1T.</title>
        <authorList>
            <person name="Ivanova E.P."/>
            <person name="Ng H.J."/>
            <person name="Webb H.K."/>
            <person name="Feng G."/>
            <person name="Oshima K."/>
            <person name="Hattori M."/>
            <person name="Ohkuma M."/>
            <person name="Sergeev A.F."/>
            <person name="Mikhailov V.V."/>
            <person name="Crawford R.J."/>
            <person name="Sawabe T."/>
        </authorList>
    </citation>
    <scope>NUCLEOTIDE SEQUENCE [LARGE SCALE GENOMIC DNA]</scope>
    <source>
        <strain evidence="2 3">A3d10</strain>
    </source>
</reference>
<name>W5YUL5_9GAMM</name>
<dbReference type="HOGENOM" id="CLU_1308923_0_0_6"/>
<dbReference type="AlphaFoldDB" id="W5YUL5"/>
<dbReference type="InterPro" id="IPR040511">
    <property type="entry name" value="AGS_C"/>
</dbReference>
<organism evidence="2 3">
    <name type="scientific">Marinobacter similis</name>
    <dbReference type="NCBI Taxonomy" id="1420916"/>
    <lineage>
        <taxon>Bacteria</taxon>
        <taxon>Pseudomonadati</taxon>
        <taxon>Pseudomonadota</taxon>
        <taxon>Gammaproteobacteria</taxon>
        <taxon>Pseudomonadales</taxon>
        <taxon>Marinobacteraceae</taxon>
        <taxon>Marinobacter</taxon>
    </lineage>
</organism>
<gene>
    <name evidence="2" type="ORF">AU14_14820</name>
</gene>
<dbReference type="Pfam" id="PF18134">
    <property type="entry name" value="AGS_C"/>
    <property type="match status" value="1"/>
</dbReference>
<dbReference type="RefSeq" id="WP_201773480.1">
    <property type="nucleotide sequence ID" value="NZ_CP007151.1"/>
</dbReference>
<evidence type="ECO:0000313" key="3">
    <source>
        <dbReference type="Proteomes" id="UP000061489"/>
    </source>
</evidence>
<accession>W5YUL5</accession>
<keyword evidence="3" id="KW-1185">Reference proteome</keyword>
<sequence>MLGQGLLDFVYWPEKYSTIKTRDRGDEKESLPVVSPNITDADGNPLNYKMRQLSYDKSLEFSALPRSFREKICSGSVKNHTEIDYKCYSIENGSKQEYISASRFLGPDISLYFVVRSRTNNRLKFPLKVVFRKTNHGPRTPEDERDVEQEGVVRYLRKEKVSKYDRSFRPVSTVEIPESTLYRGLHTMKCEVYDSDGILLFRDWIGVMIK</sequence>